<reference evidence="6" key="1">
    <citation type="submission" date="2013-10" db="EMBL/GenBank/DDBJ databases">
        <authorList>
            <person name="Schartl M."/>
            <person name="Warren W."/>
        </authorList>
    </citation>
    <scope>NUCLEOTIDE SEQUENCE [LARGE SCALE GENOMIC DNA]</scope>
    <source>
        <strain evidence="6">female</strain>
    </source>
</reference>
<evidence type="ECO:0000256" key="2">
    <source>
        <dbReference type="ARBA" id="ARBA00022741"/>
    </source>
</evidence>
<dbReference type="AlphaFoldDB" id="A0A096LTP6"/>
<dbReference type="GeneTree" id="ENSGT00940000162556"/>
<evidence type="ECO:0000259" key="4">
    <source>
        <dbReference type="PROSITE" id="PS51720"/>
    </source>
</evidence>
<name>A0A096LTP6_POEFO</name>
<feature type="domain" description="AIG1-type G" evidence="4">
    <location>
        <begin position="250"/>
        <end position="452"/>
    </location>
</feature>
<dbReference type="EMBL" id="AYCK01006953">
    <property type="status" value="NOT_ANNOTATED_CDS"/>
    <property type="molecule type" value="Genomic_DNA"/>
</dbReference>
<dbReference type="InterPro" id="IPR027417">
    <property type="entry name" value="P-loop_NTPase"/>
</dbReference>
<reference evidence="5" key="2">
    <citation type="submission" date="2025-08" db="UniProtKB">
        <authorList>
            <consortium name="Ensembl"/>
        </authorList>
    </citation>
    <scope>IDENTIFICATION</scope>
</reference>
<keyword evidence="3" id="KW-0342">GTP-binding</keyword>
<comment type="similarity">
    <text evidence="1">Belongs to the TRAFAC class TrmE-Era-EngA-EngB-Septin-like GTPase superfamily. AIG1/Toc34/Toc159-like paraseptin GTPase family. IAN subfamily.</text>
</comment>
<evidence type="ECO:0000256" key="1">
    <source>
        <dbReference type="ARBA" id="ARBA00008535"/>
    </source>
</evidence>
<dbReference type="InterPro" id="IPR045058">
    <property type="entry name" value="GIMA/IAN/Toc"/>
</dbReference>
<dbReference type="GO" id="GO:0005525">
    <property type="term" value="F:GTP binding"/>
    <property type="evidence" value="ECO:0007669"/>
    <property type="project" value="UniProtKB-KW"/>
</dbReference>
<reference evidence="5" key="3">
    <citation type="submission" date="2025-09" db="UniProtKB">
        <authorList>
            <consortium name="Ensembl"/>
        </authorList>
    </citation>
    <scope>IDENTIFICATION</scope>
</reference>
<dbReference type="PANTHER" id="PTHR10903:SF107">
    <property type="entry name" value="GTPASE IMAP FAMILY MEMBER 4-LIKE-RELATED"/>
    <property type="match status" value="1"/>
</dbReference>
<sequence>YARAQSQPATELRIVLIGGRRSDGSLRGKSSVGNFILGQNVFDTSRRTAQSEARQQEVFGRRVTVVDTPGWWWYWPTEDTPKLDQIEIQNSVHLCPPGPHVFLLVIPVDLHSSQLVKASLKQHLELFNADVFSHTIVLFTAVTPSTYEEKMSRIRRNPVLQWILQQCGDRKHFLNLSNREDRDQVKKLLDKIETLITINGGRHCSVDRSQGETLRKEMTDLTERASKRFDQVQKQINKLKLQIEGGKVPPDHLRIVMIGGSFAGKSSTGNTILVKNMFNVNEKGDRTTHSEIGHSVVEGRRLTVVDSPGWFCFNTLQETNEMDKLEIENSVNLCPPGPHAVLLVVPLAINTDESYLRVVQEHMSLFREEIWKHTLVIFTYGDWLGVKTVEERIESDEGLQWIVNKCENRYHVLNNKDHSDKTQVKELLEKIEEMWAGNEKSYYEDERHPIRDIRIVLIGQKCSGKSGAGNMILFNENFRKNYQDHRETSPCVKHEENFDGVKVSVVETPGWFSDPTPPDWIKDEVLHSVSMCSPGPHVFLLLVPNGRSFTEKDLKALLEIMKPLTERVWRHCMVVFTWGNWLNDVPVENYIVREGKELQELLEKCGNRYHVLNPCSYDDPVEVKELFQKIINMVTQNRGFFTTELEKRTFQNLPWLGKQRTVTEDESNQREQDLIE</sequence>
<evidence type="ECO:0000313" key="6">
    <source>
        <dbReference type="Proteomes" id="UP000028760"/>
    </source>
</evidence>
<keyword evidence="6" id="KW-1185">Reference proteome</keyword>
<organism evidence="5 6">
    <name type="scientific">Poecilia formosa</name>
    <name type="common">Amazon molly</name>
    <name type="synonym">Limia formosa</name>
    <dbReference type="NCBI Taxonomy" id="48698"/>
    <lineage>
        <taxon>Eukaryota</taxon>
        <taxon>Metazoa</taxon>
        <taxon>Chordata</taxon>
        <taxon>Craniata</taxon>
        <taxon>Vertebrata</taxon>
        <taxon>Euteleostomi</taxon>
        <taxon>Actinopterygii</taxon>
        <taxon>Neopterygii</taxon>
        <taxon>Teleostei</taxon>
        <taxon>Neoteleostei</taxon>
        <taxon>Acanthomorphata</taxon>
        <taxon>Ovalentaria</taxon>
        <taxon>Atherinomorphae</taxon>
        <taxon>Cyprinodontiformes</taxon>
        <taxon>Poeciliidae</taxon>
        <taxon>Poeciliinae</taxon>
        <taxon>Poecilia</taxon>
    </lineage>
</organism>
<dbReference type="Pfam" id="PF04548">
    <property type="entry name" value="AIG1"/>
    <property type="match status" value="3"/>
</dbReference>
<dbReference type="Proteomes" id="UP000028760">
    <property type="component" value="Unassembled WGS sequence"/>
</dbReference>
<proteinExistence type="inferred from homology"/>
<dbReference type="FunFam" id="3.40.50.300:FF:001809">
    <property type="entry name" value="Si:ch1073-365p7.2"/>
    <property type="match status" value="2"/>
</dbReference>
<dbReference type="PROSITE" id="PS51720">
    <property type="entry name" value="G_AIG1"/>
    <property type="match status" value="2"/>
</dbReference>
<dbReference type="Ensembl" id="ENSPFOT00000027926.1">
    <property type="protein sequence ID" value="ENSPFOP00000022537.1"/>
    <property type="gene ID" value="ENSPFOG00000013109.2"/>
</dbReference>
<dbReference type="PANTHER" id="PTHR10903">
    <property type="entry name" value="GTPASE, IMAP FAMILY MEMBER-RELATED"/>
    <property type="match status" value="1"/>
</dbReference>
<evidence type="ECO:0000256" key="3">
    <source>
        <dbReference type="ARBA" id="ARBA00023134"/>
    </source>
</evidence>
<dbReference type="SUPFAM" id="SSF52540">
    <property type="entry name" value="P-loop containing nucleoside triphosphate hydrolases"/>
    <property type="match status" value="3"/>
</dbReference>
<evidence type="ECO:0000313" key="5">
    <source>
        <dbReference type="Ensembl" id="ENSPFOP00000022537.1"/>
    </source>
</evidence>
<keyword evidence="2" id="KW-0547">Nucleotide-binding</keyword>
<dbReference type="Gene3D" id="3.40.50.300">
    <property type="entry name" value="P-loop containing nucleotide triphosphate hydrolases"/>
    <property type="match status" value="3"/>
</dbReference>
<accession>A0A096LTP6</accession>
<protein>
    <recommendedName>
        <fullName evidence="4">AIG1-type G domain-containing protein</fullName>
    </recommendedName>
</protein>
<feature type="domain" description="AIG1-type G" evidence="4">
    <location>
        <begin position="453"/>
        <end position="651"/>
    </location>
</feature>
<dbReference type="InterPro" id="IPR006703">
    <property type="entry name" value="G_AIG1"/>
</dbReference>